<dbReference type="Pfam" id="PF00090">
    <property type="entry name" value="TSP_1"/>
    <property type="match status" value="1"/>
</dbReference>
<dbReference type="InterPro" id="IPR036383">
    <property type="entry name" value="TSP1_rpt_sf"/>
</dbReference>
<dbReference type="PROSITE" id="PS50092">
    <property type="entry name" value="TSP1"/>
    <property type="match status" value="2"/>
</dbReference>
<dbReference type="InterPro" id="IPR000884">
    <property type="entry name" value="TSP1_rpt"/>
</dbReference>
<gene>
    <name evidence="1" type="ORF">GSOID_T00012752001</name>
    <name evidence="2" type="ORF">GSOID_T00019431001</name>
</gene>
<dbReference type="OrthoDB" id="9867095at2759"/>
<reference evidence="1" key="1">
    <citation type="journal article" date="2010" name="Science">
        <title>Plasticity of animal genome architecture unmasked by rapid evolution of a pelagic tunicate.</title>
        <authorList>
            <person name="Denoeud F."/>
            <person name="Henriet S."/>
            <person name="Mungpakdee S."/>
            <person name="Aury J.M."/>
            <person name="Da Silva C."/>
            <person name="Brinkmann H."/>
            <person name="Mikhaleva J."/>
            <person name="Olsen L.C."/>
            <person name="Jubin C."/>
            <person name="Canestro C."/>
            <person name="Bouquet J.M."/>
            <person name="Danks G."/>
            <person name="Poulain J."/>
            <person name="Campsteijn C."/>
            <person name="Adamski M."/>
            <person name="Cross I."/>
            <person name="Yadetie F."/>
            <person name="Muffato M."/>
            <person name="Louis A."/>
            <person name="Butcher S."/>
            <person name="Tsagkogeorga G."/>
            <person name="Konrad A."/>
            <person name="Singh S."/>
            <person name="Jensen M.F."/>
            <person name="Cong E.H."/>
            <person name="Eikeseth-Otteraa H."/>
            <person name="Noel B."/>
            <person name="Anthouard V."/>
            <person name="Porcel B.M."/>
            <person name="Kachouri-Lafond R."/>
            <person name="Nishino A."/>
            <person name="Ugolini M."/>
            <person name="Chourrout P."/>
            <person name="Nishida H."/>
            <person name="Aasland R."/>
            <person name="Huzurbazar S."/>
            <person name="Westhof E."/>
            <person name="Delsuc F."/>
            <person name="Lehrach H."/>
            <person name="Reinhardt R."/>
            <person name="Weissenbach J."/>
            <person name="Roy S.W."/>
            <person name="Artiguenave F."/>
            <person name="Postlethwait J.H."/>
            <person name="Manak J.R."/>
            <person name="Thompson E.M."/>
            <person name="Jaillon O."/>
            <person name="Du Pasquier L."/>
            <person name="Boudinot P."/>
            <person name="Liberles D.A."/>
            <person name="Volff J.N."/>
            <person name="Philippe H."/>
            <person name="Lenhard B."/>
            <person name="Roest Crollius H."/>
            <person name="Wincker P."/>
            <person name="Chourrout D."/>
        </authorList>
    </citation>
    <scope>NUCLEOTIDE SEQUENCE [LARGE SCALE GENOMIC DNA]</scope>
</reference>
<dbReference type="AlphaFoldDB" id="E4XJF9"/>
<dbReference type="Gene3D" id="2.20.100.10">
    <property type="entry name" value="Thrombospondin type-1 (TSP1) repeat"/>
    <property type="match status" value="1"/>
</dbReference>
<accession>E4XJF9</accession>
<sequence length="229" mass="26376">MILFFLCFTFVLGGSRIEIRGATPDVFYEYEVDCSDEYWQFNDPECLKDIDNEENTRVGDGIYPIMGPWSTWTGCDKTCEEGTQTRVRFCDKTDMCGDEKQNQERACNEKIRKIRSPWSEWSSCTSECKRYRQKVCKDDNPCGCKDLRRQEDCGGGMCRRCMANPTEWTDNTHHKDGCAEYGAEQWCNQDGEKGPKWPTEGDFASISFGHFENNGHNARQCPECGCIEN</sequence>
<dbReference type="EMBL" id="FN655357">
    <property type="protein sequence ID" value="CBY38901.1"/>
    <property type="molecule type" value="Genomic_DNA"/>
</dbReference>
<dbReference type="InParanoid" id="E4XJF9"/>
<protein>
    <submittedName>
        <fullName evidence="1">Uncharacterized protein</fullName>
    </submittedName>
</protein>
<dbReference type="Proteomes" id="UP000001307">
    <property type="component" value="Unassembled WGS sequence"/>
</dbReference>
<evidence type="ECO:0000313" key="3">
    <source>
        <dbReference type="Proteomes" id="UP000001307"/>
    </source>
</evidence>
<dbReference type="SUPFAM" id="SSF82895">
    <property type="entry name" value="TSP-1 type 1 repeat"/>
    <property type="match status" value="1"/>
</dbReference>
<proteinExistence type="predicted"/>
<evidence type="ECO:0000313" key="2">
    <source>
        <dbReference type="EMBL" id="CBY38901.1"/>
    </source>
</evidence>
<dbReference type="Proteomes" id="UP000011014">
    <property type="component" value="Unassembled WGS sequence"/>
</dbReference>
<name>E4XJF9_OIKDI</name>
<dbReference type="SMART" id="SM00209">
    <property type="entry name" value="TSP1"/>
    <property type="match status" value="2"/>
</dbReference>
<dbReference type="EMBL" id="FN653059">
    <property type="protein sequence ID" value="CBY10602.1"/>
    <property type="molecule type" value="Genomic_DNA"/>
</dbReference>
<organism evidence="1">
    <name type="scientific">Oikopleura dioica</name>
    <name type="common">Tunicate</name>
    <dbReference type="NCBI Taxonomy" id="34765"/>
    <lineage>
        <taxon>Eukaryota</taxon>
        <taxon>Metazoa</taxon>
        <taxon>Chordata</taxon>
        <taxon>Tunicata</taxon>
        <taxon>Appendicularia</taxon>
        <taxon>Copelata</taxon>
        <taxon>Oikopleuridae</taxon>
        <taxon>Oikopleura</taxon>
    </lineage>
</organism>
<evidence type="ECO:0000313" key="1">
    <source>
        <dbReference type="EMBL" id="CBY10602.1"/>
    </source>
</evidence>
<keyword evidence="3" id="KW-1185">Reference proteome</keyword>